<dbReference type="Proteomes" id="UP000029525">
    <property type="component" value="Unassembled WGS sequence"/>
</dbReference>
<dbReference type="Pfam" id="PF13186">
    <property type="entry name" value="SPASM"/>
    <property type="match status" value="1"/>
</dbReference>
<dbReference type="Gene3D" id="3.20.20.70">
    <property type="entry name" value="Aldolase class I"/>
    <property type="match status" value="1"/>
</dbReference>
<dbReference type="SFLD" id="SFLDS00029">
    <property type="entry name" value="Radical_SAM"/>
    <property type="match status" value="1"/>
</dbReference>
<dbReference type="PROSITE" id="PS51918">
    <property type="entry name" value="RADICAL_SAM"/>
    <property type="match status" value="1"/>
</dbReference>
<evidence type="ECO:0000256" key="2">
    <source>
        <dbReference type="ARBA" id="ARBA00022691"/>
    </source>
</evidence>
<dbReference type="InterPro" id="IPR058240">
    <property type="entry name" value="rSAM_sf"/>
</dbReference>
<dbReference type="InterPro" id="IPR050377">
    <property type="entry name" value="Radical_SAM_PqqE_MftC-like"/>
</dbReference>
<evidence type="ECO:0000256" key="3">
    <source>
        <dbReference type="ARBA" id="ARBA00022723"/>
    </source>
</evidence>
<dbReference type="OrthoDB" id="9782387at2"/>
<dbReference type="CDD" id="cd21109">
    <property type="entry name" value="SPASM"/>
    <property type="match status" value="1"/>
</dbReference>
<dbReference type="NCBIfam" id="TIGR04085">
    <property type="entry name" value="rSAM_more_4Fe4S"/>
    <property type="match status" value="1"/>
</dbReference>
<dbReference type="GO" id="GO:0003824">
    <property type="term" value="F:catalytic activity"/>
    <property type="evidence" value="ECO:0007669"/>
    <property type="project" value="InterPro"/>
</dbReference>
<proteinExistence type="predicted"/>
<accession>A0A096ABY9</accession>
<keyword evidence="3" id="KW-0479">Metal-binding</keyword>
<dbReference type="PANTHER" id="PTHR11228:SF7">
    <property type="entry name" value="PQQA PEPTIDE CYCLASE"/>
    <property type="match status" value="1"/>
</dbReference>
<protein>
    <submittedName>
        <fullName evidence="7">Radical SAM protein</fullName>
    </submittedName>
</protein>
<dbReference type="GO" id="GO:0051536">
    <property type="term" value="F:iron-sulfur cluster binding"/>
    <property type="evidence" value="ECO:0007669"/>
    <property type="project" value="UniProtKB-KW"/>
</dbReference>
<dbReference type="CDD" id="cd01335">
    <property type="entry name" value="Radical_SAM"/>
    <property type="match status" value="1"/>
</dbReference>
<keyword evidence="4" id="KW-0408">Iron</keyword>
<evidence type="ECO:0000256" key="1">
    <source>
        <dbReference type="ARBA" id="ARBA00001966"/>
    </source>
</evidence>
<organism evidence="7 8">
    <name type="scientific">Prevotella bivia DNF00320</name>
    <dbReference type="NCBI Taxonomy" id="1401068"/>
    <lineage>
        <taxon>Bacteria</taxon>
        <taxon>Pseudomonadati</taxon>
        <taxon>Bacteroidota</taxon>
        <taxon>Bacteroidia</taxon>
        <taxon>Bacteroidales</taxon>
        <taxon>Prevotellaceae</taxon>
        <taxon>Prevotella</taxon>
    </lineage>
</organism>
<comment type="caution">
    <text evidence="7">The sequence shown here is derived from an EMBL/GenBank/DDBJ whole genome shotgun (WGS) entry which is preliminary data.</text>
</comment>
<evidence type="ECO:0000313" key="7">
    <source>
        <dbReference type="EMBL" id="KGF44061.1"/>
    </source>
</evidence>
<comment type="cofactor">
    <cofactor evidence="1">
        <name>[4Fe-4S] cluster</name>
        <dbReference type="ChEBI" id="CHEBI:49883"/>
    </cofactor>
</comment>
<name>A0A096ABY9_9BACT</name>
<dbReference type="EMBL" id="JRNQ01000052">
    <property type="protein sequence ID" value="KGF44061.1"/>
    <property type="molecule type" value="Genomic_DNA"/>
</dbReference>
<evidence type="ECO:0000256" key="5">
    <source>
        <dbReference type="ARBA" id="ARBA00023014"/>
    </source>
</evidence>
<evidence type="ECO:0000256" key="4">
    <source>
        <dbReference type="ARBA" id="ARBA00023004"/>
    </source>
</evidence>
<dbReference type="InterPro" id="IPR013785">
    <property type="entry name" value="Aldolase_TIM"/>
</dbReference>
<sequence length="486" mass="55667">MKYLRLNSQYAVRNEKNCSYIIKRHQQIDKEIDNLTPGITMIPPFIGYILSEIGKNYKEVSILKIAKNLGVQDSSLKLFLDKITNTNAKKIVVNGSNVILPKNLLVFSNNIDENFYITSADFKYSQYFDTKRPSIPLNITFMVTTKCTTDCIYCYAKRNFKKELSLTEIISTMRECHDIGVVNLGITGGDIFAYPHWRVIVEKAMQFGYHPFISTKTPITKEDVTFLKGTGITDLQFSIDSLSLETLRYMVKSPKNYLDKLKEMFKACQELDIKLDVRSVIINKNGNLYNFKELYAFLIQFNNIKSWAITPAFYSEFKEKYKYIQPDNIQLSTISKYITSLGSSFPIYLNKINQCGYTLRNFSTVEDFVKCNQICHANSFMMAILANGQCTPCEMLYDNPEFSLGNIKESQIFNIWNSSKALKLFKPQQAMVCNASPCSTCKVYTKCRSSIDRRVCFVDIAKTLGVGKGEFPDPRCPESVEMDVIL</sequence>
<dbReference type="Pfam" id="PF04055">
    <property type="entry name" value="Radical_SAM"/>
    <property type="match status" value="1"/>
</dbReference>
<dbReference type="InterPro" id="IPR007197">
    <property type="entry name" value="rSAM"/>
</dbReference>
<dbReference type="InterPro" id="IPR023885">
    <property type="entry name" value="4Fe4S-binding_SPASM_dom"/>
</dbReference>
<dbReference type="SUPFAM" id="SSF102114">
    <property type="entry name" value="Radical SAM enzymes"/>
    <property type="match status" value="1"/>
</dbReference>
<dbReference type="PANTHER" id="PTHR11228">
    <property type="entry name" value="RADICAL SAM DOMAIN PROTEIN"/>
    <property type="match status" value="1"/>
</dbReference>
<evidence type="ECO:0000259" key="6">
    <source>
        <dbReference type="PROSITE" id="PS51918"/>
    </source>
</evidence>
<dbReference type="RefSeq" id="WP_036867658.1">
    <property type="nucleotide sequence ID" value="NZ_JRNQ01000052.1"/>
</dbReference>
<dbReference type="SFLD" id="SFLDG01067">
    <property type="entry name" value="SPASM/twitch_domain_containing"/>
    <property type="match status" value="1"/>
</dbReference>
<evidence type="ECO:0000313" key="8">
    <source>
        <dbReference type="Proteomes" id="UP000029525"/>
    </source>
</evidence>
<dbReference type="AlphaFoldDB" id="A0A096ABY9"/>
<keyword evidence="5" id="KW-0411">Iron-sulfur</keyword>
<reference evidence="7 8" key="1">
    <citation type="submission" date="2014-07" db="EMBL/GenBank/DDBJ databases">
        <authorList>
            <person name="McCorrison J."/>
            <person name="Sanka R."/>
            <person name="Torralba M."/>
            <person name="Gillis M."/>
            <person name="Haft D.H."/>
            <person name="Methe B."/>
            <person name="Sutton G."/>
            <person name="Nelson K.E."/>
        </authorList>
    </citation>
    <scope>NUCLEOTIDE SEQUENCE [LARGE SCALE GENOMIC DNA]</scope>
    <source>
        <strain evidence="7 8">DNF00320</strain>
    </source>
</reference>
<gene>
    <name evidence="7" type="ORF">HMPREF0647_08235</name>
</gene>
<dbReference type="GO" id="GO:0046872">
    <property type="term" value="F:metal ion binding"/>
    <property type="evidence" value="ECO:0007669"/>
    <property type="project" value="UniProtKB-KW"/>
</dbReference>
<keyword evidence="2" id="KW-0949">S-adenosyl-L-methionine</keyword>
<feature type="domain" description="Radical SAM core" evidence="6">
    <location>
        <begin position="131"/>
        <end position="341"/>
    </location>
</feature>